<evidence type="ECO:0008006" key="3">
    <source>
        <dbReference type="Google" id="ProtNLM"/>
    </source>
</evidence>
<reference evidence="1 2" key="1">
    <citation type="submission" date="2015-09" db="EMBL/GenBank/DDBJ databases">
        <title>Genome announcement of multiple Pseudomonas syringae strains.</title>
        <authorList>
            <person name="Thakur S."/>
            <person name="Wang P.W."/>
            <person name="Gong Y."/>
            <person name="Weir B.S."/>
            <person name="Guttman D.S."/>
        </authorList>
    </citation>
    <scope>NUCLEOTIDE SEQUENCE [LARGE SCALE GENOMIC DNA]</scope>
    <source>
        <strain evidence="1 2">ICMP9419</strain>
    </source>
</reference>
<dbReference type="EMBL" id="LJQD01000378">
    <property type="protein sequence ID" value="KPW92946.1"/>
    <property type="molecule type" value="Genomic_DNA"/>
</dbReference>
<gene>
    <name evidence="1" type="ORF">ALO79_00491</name>
</gene>
<dbReference type="AlphaFoldDB" id="A0A0P9S520"/>
<organism evidence="1 2">
    <name type="scientific">Pseudomonas syringae pv. castaneae</name>
    <dbReference type="NCBI Taxonomy" id="264450"/>
    <lineage>
        <taxon>Bacteria</taxon>
        <taxon>Pseudomonadati</taxon>
        <taxon>Pseudomonadota</taxon>
        <taxon>Gammaproteobacteria</taxon>
        <taxon>Pseudomonadales</taxon>
        <taxon>Pseudomonadaceae</taxon>
        <taxon>Pseudomonas</taxon>
        <taxon>Pseudomonas syringae</taxon>
    </lineage>
</organism>
<dbReference type="Pfam" id="PF12305">
    <property type="entry name" value="DUF3630"/>
    <property type="match status" value="1"/>
</dbReference>
<sequence length="106" mass="11741">MINFKTFNAMAIEKMRSGNSCLNLSAEVDWEDFPRYADFVLGLLGGTVTSKSDAVDVRVWDVQIKGEAFFLSYEDFPSMVSLESKSAKGDALIEDFLSVLSQSPQS</sequence>
<evidence type="ECO:0000313" key="2">
    <source>
        <dbReference type="Proteomes" id="UP000050381"/>
    </source>
</evidence>
<dbReference type="Proteomes" id="UP000050381">
    <property type="component" value="Unassembled WGS sequence"/>
</dbReference>
<proteinExistence type="predicted"/>
<accession>A0A0P9S520</accession>
<evidence type="ECO:0000313" key="1">
    <source>
        <dbReference type="EMBL" id="KPW92946.1"/>
    </source>
</evidence>
<dbReference type="InterPro" id="IPR022080">
    <property type="entry name" value="DUF3630"/>
</dbReference>
<protein>
    <recommendedName>
        <fullName evidence="3">DUF3630 family protein</fullName>
    </recommendedName>
</protein>
<comment type="caution">
    <text evidence="1">The sequence shown here is derived from an EMBL/GenBank/DDBJ whole genome shotgun (WGS) entry which is preliminary data.</text>
</comment>
<dbReference type="PATRIC" id="fig|264450.4.peg.533"/>
<name>A0A0P9S520_PSESX</name>